<dbReference type="PROSITE" id="PS50879">
    <property type="entry name" value="RNASE_H_1"/>
    <property type="match status" value="1"/>
</dbReference>
<evidence type="ECO:0000259" key="2">
    <source>
        <dbReference type="PROSITE" id="PS50879"/>
    </source>
</evidence>
<evidence type="ECO:0000313" key="4">
    <source>
        <dbReference type="Proteomes" id="UP000827721"/>
    </source>
</evidence>
<dbReference type="Gene3D" id="3.30.420.10">
    <property type="entry name" value="Ribonuclease H-like superfamily/Ribonuclease H"/>
    <property type="match status" value="1"/>
</dbReference>
<feature type="compositionally biased region" description="Basic and acidic residues" evidence="1">
    <location>
        <begin position="13"/>
        <end position="24"/>
    </location>
</feature>
<dbReference type="PANTHER" id="PTHR47723:SF19">
    <property type="entry name" value="POLYNUCLEOTIDYL TRANSFERASE, RIBONUCLEASE H-LIKE SUPERFAMILY PROTEIN"/>
    <property type="match status" value="1"/>
</dbReference>
<proteinExistence type="predicted"/>
<dbReference type="InterPro" id="IPR036397">
    <property type="entry name" value="RNaseH_sf"/>
</dbReference>
<evidence type="ECO:0000313" key="3">
    <source>
        <dbReference type="EMBL" id="KAH7553978.1"/>
    </source>
</evidence>
<sequence length="141" mass="15791">MGNKRKFQQPDSYGEKASSKRCIIEDDGASKGNPRKAGAGVVLRDENGDVIRRITEGLGKATRNEAEYRALTRGLKCAQDNGFDNVRVRGDSYLVKNQKYNSEADAQANRGAYLRGEALLALLKSYIRMASRFIMFHTHLY</sequence>
<dbReference type="InterPro" id="IPR002156">
    <property type="entry name" value="RNaseH_domain"/>
</dbReference>
<dbReference type="Proteomes" id="UP000827721">
    <property type="component" value="Unassembled WGS sequence"/>
</dbReference>
<name>A0ABQ8HBW5_9ROSI</name>
<protein>
    <recommendedName>
        <fullName evidence="2">RNase H type-1 domain-containing protein</fullName>
    </recommendedName>
</protein>
<reference evidence="3 4" key="1">
    <citation type="submission" date="2021-02" db="EMBL/GenBank/DDBJ databases">
        <title>Plant Genome Project.</title>
        <authorList>
            <person name="Zhang R.-G."/>
        </authorList>
    </citation>
    <scope>NUCLEOTIDE SEQUENCE [LARGE SCALE GENOMIC DNA]</scope>
    <source>
        <tissue evidence="3">Leaves</tissue>
    </source>
</reference>
<evidence type="ECO:0000256" key="1">
    <source>
        <dbReference type="SAM" id="MobiDB-lite"/>
    </source>
</evidence>
<dbReference type="SUPFAM" id="SSF53098">
    <property type="entry name" value="Ribonuclease H-like"/>
    <property type="match status" value="1"/>
</dbReference>
<feature type="region of interest" description="Disordered" evidence="1">
    <location>
        <begin position="1"/>
        <end position="39"/>
    </location>
</feature>
<comment type="caution">
    <text evidence="3">The sequence shown here is derived from an EMBL/GenBank/DDBJ whole genome shotgun (WGS) entry which is preliminary data.</text>
</comment>
<dbReference type="PANTHER" id="PTHR47723">
    <property type="entry name" value="OS05G0353850 PROTEIN"/>
    <property type="match status" value="1"/>
</dbReference>
<feature type="domain" description="RNase H type-1" evidence="2">
    <location>
        <begin position="18"/>
        <end position="141"/>
    </location>
</feature>
<dbReference type="EMBL" id="JAFEMO010000012">
    <property type="protein sequence ID" value="KAH7553978.1"/>
    <property type="molecule type" value="Genomic_DNA"/>
</dbReference>
<organism evidence="3 4">
    <name type="scientific">Xanthoceras sorbifolium</name>
    <dbReference type="NCBI Taxonomy" id="99658"/>
    <lineage>
        <taxon>Eukaryota</taxon>
        <taxon>Viridiplantae</taxon>
        <taxon>Streptophyta</taxon>
        <taxon>Embryophyta</taxon>
        <taxon>Tracheophyta</taxon>
        <taxon>Spermatophyta</taxon>
        <taxon>Magnoliopsida</taxon>
        <taxon>eudicotyledons</taxon>
        <taxon>Gunneridae</taxon>
        <taxon>Pentapetalae</taxon>
        <taxon>rosids</taxon>
        <taxon>malvids</taxon>
        <taxon>Sapindales</taxon>
        <taxon>Sapindaceae</taxon>
        <taxon>Xanthoceroideae</taxon>
        <taxon>Xanthoceras</taxon>
    </lineage>
</organism>
<keyword evidence="4" id="KW-1185">Reference proteome</keyword>
<dbReference type="InterPro" id="IPR012337">
    <property type="entry name" value="RNaseH-like_sf"/>
</dbReference>
<accession>A0ABQ8HBW5</accession>
<dbReference type="Pfam" id="PF13456">
    <property type="entry name" value="RVT_3"/>
    <property type="match status" value="1"/>
</dbReference>
<dbReference type="InterPro" id="IPR053151">
    <property type="entry name" value="RNase_H-like"/>
</dbReference>
<gene>
    <name evidence="3" type="ORF">JRO89_XS12G0089600</name>
</gene>